<organism evidence="2">
    <name type="scientific">uncultured Rubrobacteraceae bacterium</name>
    <dbReference type="NCBI Taxonomy" id="349277"/>
    <lineage>
        <taxon>Bacteria</taxon>
        <taxon>Bacillati</taxon>
        <taxon>Actinomycetota</taxon>
        <taxon>Rubrobacteria</taxon>
        <taxon>Rubrobacterales</taxon>
        <taxon>Rubrobacteraceae</taxon>
        <taxon>environmental samples</taxon>
    </lineage>
</organism>
<dbReference type="AlphaFoldDB" id="A0A6J4QR95"/>
<feature type="region of interest" description="Disordered" evidence="1">
    <location>
        <begin position="1"/>
        <end position="67"/>
    </location>
</feature>
<sequence length="67" mass="7036">CPKERSSGSTTRRATALSPPMKVAKTSSYTTAGYQAAGSGPSRKAPRSPTRQPVAKRACRRKTSAPS</sequence>
<evidence type="ECO:0000256" key="1">
    <source>
        <dbReference type="SAM" id="MobiDB-lite"/>
    </source>
</evidence>
<evidence type="ECO:0000313" key="2">
    <source>
        <dbReference type="EMBL" id="CAA9452561.1"/>
    </source>
</evidence>
<reference evidence="2" key="1">
    <citation type="submission" date="2020-02" db="EMBL/GenBank/DDBJ databases">
        <authorList>
            <person name="Meier V. D."/>
        </authorList>
    </citation>
    <scope>NUCLEOTIDE SEQUENCE</scope>
    <source>
        <strain evidence="2">AVDCRST_MAG80</strain>
    </source>
</reference>
<gene>
    <name evidence="2" type="ORF">AVDCRST_MAG80-2454</name>
</gene>
<proteinExistence type="predicted"/>
<protein>
    <submittedName>
        <fullName evidence="2">Cold shock protein of CSP family</fullName>
    </submittedName>
</protein>
<feature type="compositionally biased region" description="Basic residues" evidence="1">
    <location>
        <begin position="57"/>
        <end position="67"/>
    </location>
</feature>
<name>A0A6J4QR95_9ACTN</name>
<dbReference type="EMBL" id="CADCVC010000218">
    <property type="protein sequence ID" value="CAA9452561.1"/>
    <property type="molecule type" value="Genomic_DNA"/>
</dbReference>
<feature type="non-terminal residue" evidence="2">
    <location>
        <position position="1"/>
    </location>
</feature>
<accession>A0A6J4QR95</accession>
<feature type="non-terminal residue" evidence="2">
    <location>
        <position position="67"/>
    </location>
</feature>